<feature type="transmembrane region" description="Helical" evidence="5">
    <location>
        <begin position="137"/>
        <end position="161"/>
    </location>
</feature>
<dbReference type="InterPro" id="IPR051598">
    <property type="entry name" value="TSUP/Inactive_protease-like"/>
</dbReference>
<dbReference type="InterPro" id="IPR002781">
    <property type="entry name" value="TM_pro_TauE-like"/>
</dbReference>
<proteinExistence type="inferred from homology"/>
<comment type="caution">
    <text evidence="6">The sequence shown here is derived from an EMBL/GenBank/DDBJ whole genome shotgun (WGS) entry which is preliminary data.</text>
</comment>
<dbReference type="AlphaFoldDB" id="A0ABD6D444"/>
<reference evidence="6 7" key="1">
    <citation type="journal article" date="2019" name="Int. J. Syst. Evol. Microbiol.">
        <title>The Global Catalogue of Microorganisms (GCM) 10K type strain sequencing project: providing services to taxonomists for standard genome sequencing and annotation.</title>
        <authorList>
            <consortium name="The Broad Institute Genomics Platform"/>
            <consortium name="The Broad Institute Genome Sequencing Center for Infectious Disease"/>
            <person name="Wu L."/>
            <person name="Ma J."/>
        </authorList>
    </citation>
    <scope>NUCLEOTIDE SEQUENCE [LARGE SCALE GENOMIC DNA]</scope>
    <source>
        <strain evidence="6 7">CGMCC 1.10593</strain>
    </source>
</reference>
<sequence>MELIILMAAIGVISGSIGGIGGPGGVPVLLLLNLGIALSPPVAAATASSIFVIATITATGLYYYSDGIDWLLAASVGVPALIGTRIGAQVTPKLPVHVFETILAGILLLTTIGIVYQQRHSSSSPSEYALEWRTAQILVKITLSSSLIGVIAGLTGIGGPALTVPLLIYFGIAPITAIGAGLASGILISISTALGHVFQGNTPAFYPFITIGVPYIFSQVIGWRFAHNVSKKTVSYTIAGVAVLGSVLLFV</sequence>
<accession>A0ABD6D444</accession>
<feature type="transmembrane region" description="Helical" evidence="5">
    <location>
        <begin position="42"/>
        <end position="63"/>
    </location>
</feature>
<keyword evidence="7" id="KW-1185">Reference proteome</keyword>
<keyword evidence="2 5" id="KW-0812">Transmembrane</keyword>
<gene>
    <name evidence="6" type="ORF">ACFSBW_02925</name>
</gene>
<evidence type="ECO:0000256" key="2">
    <source>
        <dbReference type="ARBA" id="ARBA00022692"/>
    </source>
</evidence>
<evidence type="ECO:0000256" key="5">
    <source>
        <dbReference type="RuleBase" id="RU363041"/>
    </source>
</evidence>
<evidence type="ECO:0000256" key="3">
    <source>
        <dbReference type="ARBA" id="ARBA00022989"/>
    </source>
</evidence>
<feature type="transmembrane region" description="Helical" evidence="5">
    <location>
        <begin position="167"/>
        <end position="192"/>
    </location>
</feature>
<evidence type="ECO:0000313" key="7">
    <source>
        <dbReference type="Proteomes" id="UP001597052"/>
    </source>
</evidence>
<feature type="transmembrane region" description="Helical" evidence="5">
    <location>
        <begin position="204"/>
        <end position="221"/>
    </location>
</feature>
<feature type="transmembrane region" description="Helical" evidence="5">
    <location>
        <begin position="70"/>
        <end position="88"/>
    </location>
</feature>
<keyword evidence="3 5" id="KW-1133">Transmembrane helix</keyword>
<comment type="similarity">
    <text evidence="5">Belongs to the 4-toluene sulfonate uptake permease (TSUP) (TC 2.A.102) family.</text>
</comment>
<keyword evidence="4 5" id="KW-0472">Membrane</keyword>
<dbReference type="Pfam" id="PF01925">
    <property type="entry name" value="TauE"/>
    <property type="match status" value="1"/>
</dbReference>
<dbReference type="Proteomes" id="UP001597052">
    <property type="component" value="Unassembled WGS sequence"/>
</dbReference>
<feature type="transmembrane region" description="Helical" evidence="5">
    <location>
        <begin position="233"/>
        <end position="250"/>
    </location>
</feature>
<dbReference type="PANTHER" id="PTHR43701">
    <property type="entry name" value="MEMBRANE TRANSPORTER PROTEIN MJ0441-RELATED"/>
    <property type="match status" value="1"/>
</dbReference>
<name>A0ABD6D444_9EURY</name>
<keyword evidence="5" id="KW-1003">Cell membrane</keyword>
<evidence type="ECO:0000256" key="1">
    <source>
        <dbReference type="ARBA" id="ARBA00004141"/>
    </source>
</evidence>
<dbReference type="PANTHER" id="PTHR43701:SF2">
    <property type="entry name" value="MEMBRANE TRANSPORTER PROTEIN YJNA-RELATED"/>
    <property type="match status" value="1"/>
</dbReference>
<protein>
    <recommendedName>
        <fullName evidence="5">Probable membrane transporter protein</fullName>
    </recommendedName>
</protein>
<evidence type="ECO:0000313" key="6">
    <source>
        <dbReference type="EMBL" id="MFD1640832.1"/>
    </source>
</evidence>
<dbReference type="EMBL" id="JBHUDM010000001">
    <property type="protein sequence ID" value="MFD1640832.1"/>
    <property type="molecule type" value="Genomic_DNA"/>
</dbReference>
<dbReference type="RefSeq" id="WP_256394527.1">
    <property type="nucleotide sequence ID" value="NZ_JANHDJ010000001.1"/>
</dbReference>
<organism evidence="6 7">
    <name type="scientific">Halohasta litorea</name>
    <dbReference type="NCBI Taxonomy" id="869891"/>
    <lineage>
        <taxon>Archaea</taxon>
        <taxon>Methanobacteriati</taxon>
        <taxon>Methanobacteriota</taxon>
        <taxon>Stenosarchaea group</taxon>
        <taxon>Halobacteria</taxon>
        <taxon>Halobacteriales</taxon>
        <taxon>Haloferacaceae</taxon>
        <taxon>Halohasta</taxon>
    </lineage>
</organism>
<comment type="subcellular location">
    <subcellularLocation>
        <location evidence="5">Cell membrane</location>
        <topology evidence="5">Multi-pass membrane protein</topology>
    </subcellularLocation>
    <subcellularLocation>
        <location evidence="1">Membrane</location>
        <topology evidence="1">Multi-pass membrane protein</topology>
    </subcellularLocation>
</comment>
<evidence type="ECO:0000256" key="4">
    <source>
        <dbReference type="ARBA" id="ARBA00023136"/>
    </source>
</evidence>
<dbReference type="GO" id="GO:0005886">
    <property type="term" value="C:plasma membrane"/>
    <property type="evidence" value="ECO:0007669"/>
    <property type="project" value="UniProtKB-SubCell"/>
</dbReference>
<feature type="transmembrane region" description="Helical" evidence="5">
    <location>
        <begin position="94"/>
        <end position="116"/>
    </location>
</feature>